<dbReference type="Proteomes" id="UP000605259">
    <property type="component" value="Unassembled WGS sequence"/>
</dbReference>
<comment type="caution">
    <text evidence="12">The sequence shown here is derived from an EMBL/GenBank/DDBJ whole genome shotgun (WGS) entry which is preliminary data.</text>
</comment>
<comment type="subcellular location">
    <subcellularLocation>
        <location evidence="1">Cell membrane</location>
        <topology evidence="1">Multi-pass membrane protein</topology>
    </subcellularLocation>
</comment>
<evidence type="ECO:0000256" key="3">
    <source>
        <dbReference type="ARBA" id="ARBA00022475"/>
    </source>
</evidence>
<dbReference type="PROSITE" id="PS00211">
    <property type="entry name" value="ABC_TRANSPORTER_1"/>
    <property type="match status" value="1"/>
</dbReference>
<dbReference type="GO" id="GO:0005886">
    <property type="term" value="C:plasma membrane"/>
    <property type="evidence" value="ECO:0007669"/>
    <property type="project" value="UniProtKB-SubCell"/>
</dbReference>
<feature type="transmembrane region" description="Helical" evidence="9">
    <location>
        <begin position="269"/>
        <end position="292"/>
    </location>
</feature>
<sequence length="574" mass="64753">MNGREWVQPHLKQQKKLMLVTVLLGLIGVTCAAMLMFMSGYLISKSALQPYNVMAVYVPIVATRAFSIGSAVFLYLERLVGHDVVLRILANMRTKLYRVLEPQALFIRSRFQSGDILGLLSEDIEHLQNLYLRTIFPSILAVFVYSGFIITIGAFDVPFALMMALLLGVIVFLIPFVSLLIIQKQHIQLRQKRNTLYQKLTDTVFGLTDWQASGRTTEFLTNFMKDEEDLVTMERRIKRWHHIRDAFIHLVVGITMVSMIIWTGEQADVGNITITVIAAFVLMTLSITASLAPVSDAIERIPSYKDSIVRLTSVEVEKEMISVQDDEQKKEVAGSATIHFDSVSYRYSEASKWTINDVSLTIPIGKKVAILGKSGVGKSTLLKLLTGAVQPVKGEILLNDEQAHLDNLSTYLSVLNQKPHLFDMTVGDNIRLGREDAEDEAVWRALDQAQITSLIESLPEGLDTPMHEMGKRFSGGERQRIAFARVLLQDTPIIVLDEPTIGLDPKTEHELLHTMFQAAEDKTIIWVTHHLAGIEQMDEIIFLENGRIAMQGSHEELLRTNKKYRQLYEMDKGI</sequence>
<evidence type="ECO:0000259" key="11">
    <source>
        <dbReference type="PROSITE" id="PS50929"/>
    </source>
</evidence>
<dbReference type="GO" id="GO:0045454">
    <property type="term" value="P:cell redox homeostasis"/>
    <property type="evidence" value="ECO:0007669"/>
    <property type="project" value="InterPro"/>
</dbReference>
<feature type="transmembrane region" description="Helical" evidence="9">
    <location>
        <begin position="20"/>
        <end position="43"/>
    </location>
</feature>
<feature type="domain" description="ABC transmembrane type-1" evidence="11">
    <location>
        <begin position="19"/>
        <end position="303"/>
    </location>
</feature>
<dbReference type="InterPro" id="IPR039421">
    <property type="entry name" value="Type_1_exporter"/>
</dbReference>
<dbReference type="PROSITE" id="PS50929">
    <property type="entry name" value="ABC_TM1F"/>
    <property type="match status" value="1"/>
</dbReference>
<keyword evidence="13" id="KW-1185">Reference proteome</keyword>
<dbReference type="AlphaFoldDB" id="A0A917AT08"/>
<evidence type="ECO:0000256" key="6">
    <source>
        <dbReference type="ARBA" id="ARBA00022840"/>
    </source>
</evidence>
<dbReference type="GO" id="GO:0034775">
    <property type="term" value="P:glutathione transmembrane transport"/>
    <property type="evidence" value="ECO:0007669"/>
    <property type="project" value="InterPro"/>
</dbReference>
<dbReference type="RefSeq" id="WP_188388600.1">
    <property type="nucleotide sequence ID" value="NZ_BMFK01000001.1"/>
</dbReference>
<keyword evidence="8 9" id="KW-0472">Membrane</keyword>
<gene>
    <name evidence="12" type="primary">cydC</name>
    <name evidence="12" type="ORF">GCM10007140_24370</name>
</gene>
<dbReference type="InterPro" id="IPR036640">
    <property type="entry name" value="ABC1_TM_sf"/>
</dbReference>
<evidence type="ECO:0000313" key="13">
    <source>
        <dbReference type="Proteomes" id="UP000605259"/>
    </source>
</evidence>
<evidence type="ECO:0000256" key="1">
    <source>
        <dbReference type="ARBA" id="ARBA00004651"/>
    </source>
</evidence>
<feature type="transmembrane region" description="Helical" evidence="9">
    <location>
        <begin position="161"/>
        <end position="182"/>
    </location>
</feature>
<organism evidence="12 13">
    <name type="scientific">Priestia taiwanensis</name>
    <dbReference type="NCBI Taxonomy" id="1347902"/>
    <lineage>
        <taxon>Bacteria</taxon>
        <taxon>Bacillati</taxon>
        <taxon>Bacillota</taxon>
        <taxon>Bacilli</taxon>
        <taxon>Bacillales</taxon>
        <taxon>Bacillaceae</taxon>
        <taxon>Priestia</taxon>
    </lineage>
</organism>
<dbReference type="Pfam" id="PF00664">
    <property type="entry name" value="ABC_membrane"/>
    <property type="match status" value="1"/>
</dbReference>
<evidence type="ECO:0000259" key="10">
    <source>
        <dbReference type="PROSITE" id="PS50893"/>
    </source>
</evidence>
<dbReference type="EMBL" id="BMFK01000001">
    <property type="protein sequence ID" value="GGE73600.1"/>
    <property type="molecule type" value="Genomic_DNA"/>
</dbReference>
<dbReference type="InterPro" id="IPR014223">
    <property type="entry name" value="ABC_CydC/D"/>
</dbReference>
<keyword evidence="6 12" id="KW-0067">ATP-binding</keyword>
<dbReference type="InterPro" id="IPR011527">
    <property type="entry name" value="ABC1_TM_dom"/>
</dbReference>
<name>A0A917AT08_9BACI</name>
<dbReference type="PROSITE" id="PS50893">
    <property type="entry name" value="ABC_TRANSPORTER_2"/>
    <property type="match status" value="1"/>
</dbReference>
<dbReference type="SUPFAM" id="SSF52540">
    <property type="entry name" value="P-loop containing nucleoside triphosphate hydrolases"/>
    <property type="match status" value="1"/>
</dbReference>
<proteinExistence type="predicted"/>
<evidence type="ECO:0000256" key="8">
    <source>
        <dbReference type="ARBA" id="ARBA00023136"/>
    </source>
</evidence>
<dbReference type="SUPFAM" id="SSF90123">
    <property type="entry name" value="ABC transporter transmembrane region"/>
    <property type="match status" value="1"/>
</dbReference>
<keyword evidence="7 9" id="KW-1133">Transmembrane helix</keyword>
<dbReference type="InterPro" id="IPR027417">
    <property type="entry name" value="P-loop_NTPase"/>
</dbReference>
<dbReference type="FunFam" id="3.40.50.300:FF:000221">
    <property type="entry name" value="Multidrug ABC transporter ATP-binding protein"/>
    <property type="match status" value="1"/>
</dbReference>
<keyword evidence="2" id="KW-0813">Transport</keyword>
<dbReference type="PANTHER" id="PTHR43394:SF1">
    <property type="entry name" value="ATP-BINDING CASSETTE SUB-FAMILY B MEMBER 10, MITOCHONDRIAL"/>
    <property type="match status" value="1"/>
</dbReference>
<protein>
    <submittedName>
        <fullName evidence="12">Amino acid ABC transporter ATP-binding protein</fullName>
    </submittedName>
</protein>
<reference evidence="12" key="2">
    <citation type="submission" date="2020-09" db="EMBL/GenBank/DDBJ databases">
        <authorList>
            <person name="Sun Q."/>
            <person name="Zhou Y."/>
        </authorList>
    </citation>
    <scope>NUCLEOTIDE SEQUENCE</scope>
    <source>
        <strain evidence="12">CGMCC 1.12698</strain>
    </source>
</reference>
<dbReference type="SMART" id="SM00382">
    <property type="entry name" value="AAA"/>
    <property type="match status" value="1"/>
</dbReference>
<dbReference type="GO" id="GO:0016887">
    <property type="term" value="F:ATP hydrolysis activity"/>
    <property type="evidence" value="ECO:0007669"/>
    <property type="project" value="InterPro"/>
</dbReference>
<feature type="transmembrane region" description="Helical" evidence="9">
    <location>
        <begin position="55"/>
        <end position="76"/>
    </location>
</feature>
<dbReference type="GO" id="GO:0015421">
    <property type="term" value="F:ABC-type oligopeptide transporter activity"/>
    <property type="evidence" value="ECO:0007669"/>
    <property type="project" value="TreeGrafter"/>
</dbReference>
<evidence type="ECO:0000256" key="9">
    <source>
        <dbReference type="SAM" id="Phobius"/>
    </source>
</evidence>
<dbReference type="InterPro" id="IPR003439">
    <property type="entry name" value="ABC_transporter-like_ATP-bd"/>
</dbReference>
<evidence type="ECO:0000256" key="5">
    <source>
        <dbReference type="ARBA" id="ARBA00022741"/>
    </source>
</evidence>
<evidence type="ECO:0000256" key="7">
    <source>
        <dbReference type="ARBA" id="ARBA00022989"/>
    </source>
</evidence>
<evidence type="ECO:0000256" key="2">
    <source>
        <dbReference type="ARBA" id="ARBA00022448"/>
    </source>
</evidence>
<dbReference type="InterPro" id="IPR003593">
    <property type="entry name" value="AAA+_ATPase"/>
</dbReference>
<dbReference type="PANTHER" id="PTHR43394">
    <property type="entry name" value="ATP-DEPENDENT PERMEASE MDL1, MITOCHONDRIAL"/>
    <property type="match status" value="1"/>
</dbReference>
<dbReference type="GO" id="GO:0005524">
    <property type="term" value="F:ATP binding"/>
    <property type="evidence" value="ECO:0007669"/>
    <property type="project" value="UniProtKB-KW"/>
</dbReference>
<reference evidence="12" key="1">
    <citation type="journal article" date="2014" name="Int. J. Syst. Evol. Microbiol.">
        <title>Complete genome sequence of Corynebacterium casei LMG S-19264T (=DSM 44701T), isolated from a smear-ripened cheese.</title>
        <authorList>
            <consortium name="US DOE Joint Genome Institute (JGI-PGF)"/>
            <person name="Walter F."/>
            <person name="Albersmeier A."/>
            <person name="Kalinowski J."/>
            <person name="Ruckert C."/>
        </authorList>
    </citation>
    <scope>NUCLEOTIDE SEQUENCE</scope>
    <source>
        <strain evidence="12">CGMCC 1.12698</strain>
    </source>
</reference>
<keyword evidence="3" id="KW-1003">Cell membrane</keyword>
<evidence type="ECO:0000256" key="4">
    <source>
        <dbReference type="ARBA" id="ARBA00022692"/>
    </source>
</evidence>
<dbReference type="InterPro" id="IPR017871">
    <property type="entry name" value="ABC_transporter-like_CS"/>
</dbReference>
<dbReference type="CDD" id="cd03247">
    <property type="entry name" value="ABCC_cytochrome_bd"/>
    <property type="match status" value="1"/>
</dbReference>
<keyword evidence="5" id="KW-0547">Nucleotide-binding</keyword>
<feature type="transmembrane region" description="Helical" evidence="9">
    <location>
        <begin position="130"/>
        <end position="155"/>
    </location>
</feature>
<feature type="transmembrane region" description="Helical" evidence="9">
    <location>
        <begin position="246"/>
        <end position="263"/>
    </location>
</feature>
<keyword evidence="4 9" id="KW-0812">Transmembrane</keyword>
<accession>A0A917AT08</accession>
<dbReference type="Gene3D" id="3.40.50.300">
    <property type="entry name" value="P-loop containing nucleotide triphosphate hydrolases"/>
    <property type="match status" value="1"/>
</dbReference>
<dbReference type="Pfam" id="PF00005">
    <property type="entry name" value="ABC_tran"/>
    <property type="match status" value="1"/>
</dbReference>
<feature type="domain" description="ABC transporter" evidence="10">
    <location>
        <begin position="338"/>
        <end position="570"/>
    </location>
</feature>
<evidence type="ECO:0000313" key="12">
    <source>
        <dbReference type="EMBL" id="GGE73600.1"/>
    </source>
</evidence>
<dbReference type="NCBIfam" id="TIGR02868">
    <property type="entry name" value="CydC"/>
    <property type="match status" value="1"/>
</dbReference>
<dbReference type="Gene3D" id="1.20.1560.10">
    <property type="entry name" value="ABC transporter type 1, transmembrane domain"/>
    <property type="match status" value="1"/>
</dbReference>